<dbReference type="Pfam" id="PF17779">
    <property type="entry name" value="WHD_NOD2"/>
    <property type="match status" value="2"/>
</dbReference>
<keyword evidence="2" id="KW-0963">Cytoplasm</keyword>
<gene>
    <name evidence="10" type="primary">NLRP12_42</name>
    <name evidence="10" type="ORF">N1851_003741</name>
</gene>
<dbReference type="Pfam" id="PF17776">
    <property type="entry name" value="NLRC4_HD2"/>
    <property type="match status" value="3"/>
</dbReference>
<evidence type="ECO:0000256" key="2">
    <source>
        <dbReference type="ARBA" id="ARBA00022490"/>
    </source>
</evidence>
<feature type="region of interest" description="Disordered" evidence="7">
    <location>
        <begin position="2578"/>
        <end position="2660"/>
    </location>
</feature>
<dbReference type="InterPro" id="IPR003877">
    <property type="entry name" value="SPRY_dom"/>
</dbReference>
<dbReference type="SMART" id="SM00368">
    <property type="entry name" value="LRR_RI"/>
    <property type="match status" value="19"/>
</dbReference>
<organism evidence="10 11">
    <name type="scientific">Merluccius polli</name>
    <name type="common">Benguela hake</name>
    <name type="synonym">Merluccius cadenati</name>
    <dbReference type="NCBI Taxonomy" id="89951"/>
    <lineage>
        <taxon>Eukaryota</taxon>
        <taxon>Metazoa</taxon>
        <taxon>Chordata</taxon>
        <taxon>Craniata</taxon>
        <taxon>Vertebrata</taxon>
        <taxon>Euteleostomi</taxon>
        <taxon>Actinopterygii</taxon>
        <taxon>Neopterygii</taxon>
        <taxon>Teleostei</taxon>
        <taxon>Neoteleostei</taxon>
        <taxon>Acanthomorphata</taxon>
        <taxon>Zeiogadaria</taxon>
        <taxon>Gadariae</taxon>
        <taxon>Gadiformes</taxon>
        <taxon>Gadoidei</taxon>
        <taxon>Merlucciidae</taxon>
        <taxon>Merluccius</taxon>
    </lineage>
</organism>
<keyword evidence="11" id="KW-1185">Reference proteome</keyword>
<dbReference type="Pfam" id="PF13516">
    <property type="entry name" value="LRR_6"/>
    <property type="match status" value="10"/>
</dbReference>
<protein>
    <submittedName>
        <fullName evidence="10">NACHT, LRR and PYD domains-containing protein 12</fullName>
    </submittedName>
</protein>
<dbReference type="InterPro" id="IPR027417">
    <property type="entry name" value="P-loop_NTPase"/>
</dbReference>
<dbReference type="Gene3D" id="2.60.120.920">
    <property type="match status" value="2"/>
</dbReference>
<dbReference type="InterPro" id="IPR041075">
    <property type="entry name" value="NOD1/2_WH"/>
</dbReference>
<dbReference type="InterPro" id="IPR032675">
    <property type="entry name" value="LRR_dom_sf"/>
</dbReference>
<dbReference type="PROSITE" id="PS50188">
    <property type="entry name" value="B302_SPRY"/>
    <property type="match status" value="2"/>
</dbReference>
<dbReference type="PANTHER" id="PTHR24106">
    <property type="entry name" value="NACHT, LRR AND CARD DOMAINS-CONTAINING"/>
    <property type="match status" value="1"/>
</dbReference>
<dbReference type="Pfam" id="PF00622">
    <property type="entry name" value="SPRY"/>
    <property type="match status" value="1"/>
</dbReference>
<dbReference type="InterPro" id="IPR029495">
    <property type="entry name" value="NACHT-assoc"/>
</dbReference>
<evidence type="ECO:0000259" key="8">
    <source>
        <dbReference type="PROSITE" id="PS50188"/>
    </source>
</evidence>
<dbReference type="GO" id="GO:0005737">
    <property type="term" value="C:cytoplasm"/>
    <property type="evidence" value="ECO:0007669"/>
    <property type="project" value="UniProtKB-SubCell"/>
</dbReference>
<dbReference type="SMART" id="SM01288">
    <property type="entry name" value="FISNA"/>
    <property type="match status" value="3"/>
</dbReference>
<evidence type="ECO:0000313" key="10">
    <source>
        <dbReference type="EMBL" id="KAK0154173.1"/>
    </source>
</evidence>
<dbReference type="FunFam" id="3.80.10.10:FF:001632">
    <property type="entry name" value="Uncharacterized protein"/>
    <property type="match status" value="2"/>
</dbReference>
<feature type="region of interest" description="Disordered" evidence="7">
    <location>
        <begin position="1508"/>
        <end position="1602"/>
    </location>
</feature>
<dbReference type="InterPro" id="IPR003879">
    <property type="entry name" value="Butyrophylin_SPRY"/>
</dbReference>
<keyword evidence="3" id="KW-0433">Leucine-rich repeat</keyword>
<dbReference type="Pfam" id="PF13765">
    <property type="entry name" value="PRY"/>
    <property type="match status" value="2"/>
</dbReference>
<evidence type="ECO:0000259" key="9">
    <source>
        <dbReference type="PROSITE" id="PS50837"/>
    </source>
</evidence>
<comment type="caution">
    <text evidence="10">The sequence shown here is derived from an EMBL/GenBank/DDBJ whole genome shotgun (WGS) entry which is preliminary data.</text>
</comment>
<dbReference type="InterPro" id="IPR051261">
    <property type="entry name" value="NLR"/>
</dbReference>
<keyword evidence="5" id="KW-0547">Nucleotide-binding</keyword>
<dbReference type="InterPro" id="IPR001870">
    <property type="entry name" value="B30.2/SPRY"/>
</dbReference>
<accession>A0AA47PBC5</accession>
<dbReference type="SUPFAM" id="SSF52047">
    <property type="entry name" value="RNI-like"/>
    <property type="match status" value="3"/>
</dbReference>
<feature type="domain" description="NACHT" evidence="9">
    <location>
        <begin position="2832"/>
        <end position="2966"/>
    </location>
</feature>
<dbReference type="PRINTS" id="PR01407">
    <property type="entry name" value="BUTYPHLNCDUF"/>
</dbReference>
<dbReference type="Proteomes" id="UP001174136">
    <property type="component" value="Unassembled WGS sequence"/>
</dbReference>
<name>A0AA47PBC5_MERPO</name>
<dbReference type="InterPro" id="IPR007111">
    <property type="entry name" value="NACHT_NTPase"/>
</dbReference>
<dbReference type="Gene3D" id="3.40.50.300">
    <property type="entry name" value="P-loop containing nucleotide triphosphate hydrolases"/>
    <property type="match status" value="3"/>
</dbReference>
<dbReference type="InterPro" id="IPR001611">
    <property type="entry name" value="Leu-rich_rpt"/>
</dbReference>
<dbReference type="EMBL" id="JAOPHQ010000579">
    <property type="protein sequence ID" value="KAK0154173.1"/>
    <property type="molecule type" value="Genomic_DNA"/>
</dbReference>
<evidence type="ECO:0000256" key="3">
    <source>
        <dbReference type="ARBA" id="ARBA00022614"/>
    </source>
</evidence>
<dbReference type="SMART" id="SM00367">
    <property type="entry name" value="LRR_CC"/>
    <property type="match status" value="11"/>
</dbReference>
<keyword evidence="4" id="KW-0677">Repeat</keyword>
<dbReference type="CDD" id="cd16040">
    <property type="entry name" value="SPRY_PRY_SNTX"/>
    <property type="match status" value="2"/>
</dbReference>
<reference evidence="10" key="1">
    <citation type="journal article" date="2023" name="Front. Mar. Sci.">
        <title>A new Merluccius polli reference genome to investigate the effects of global change in West African waters.</title>
        <authorList>
            <person name="Mateo J.L."/>
            <person name="Blanco-Fernandez C."/>
            <person name="Garcia-Vazquez E."/>
            <person name="Machado-Schiaffino G."/>
        </authorList>
    </citation>
    <scope>NUCLEOTIDE SEQUENCE</scope>
    <source>
        <strain evidence="10">C29</strain>
        <tissue evidence="10">Fin</tissue>
    </source>
</reference>
<feature type="compositionally biased region" description="Basic and acidic residues" evidence="7">
    <location>
        <begin position="2600"/>
        <end position="2620"/>
    </location>
</feature>
<comment type="subcellular location">
    <subcellularLocation>
        <location evidence="1">Cytoplasm</location>
    </subcellularLocation>
</comment>
<dbReference type="Pfam" id="PF14484">
    <property type="entry name" value="FISNA"/>
    <property type="match status" value="3"/>
</dbReference>
<feature type="domain" description="B30.2/SPRY" evidence="8">
    <location>
        <begin position="1243"/>
        <end position="1445"/>
    </location>
</feature>
<dbReference type="SMART" id="SM00449">
    <property type="entry name" value="SPRY"/>
    <property type="match status" value="2"/>
</dbReference>
<proteinExistence type="predicted"/>
<sequence length="3301" mass="370131">MSCRNIKWLRQVDKEREREEQTNRCGGEDALGKNDSSTWRRFSFFGYQTRQPMDKQVSAQRSKQQQDFVKSYDYENAMVLYEELSFTDVEQVVAALKMTETVSMDQLYEELCASREETQKAGQEATKSTSEKWVAETAITGFQVWFQSTMDEETEEGGPPSKTTLSGEHGRHSRAKRAAERADSPGPSCVSMKSDWSMGIPPKFNDGCPSREERFKFSLMFVLLQRAEEDAHAFLDKELKKLWRGLFPDYPQCSESQREEEDGKKEKQRRRAIEGVVDITKLCLMEMNQEELANTLWGGTVAVECQRKFRSHLKEKFRRVFEGIAKAGQPTDLNDFYTELFITERGSGDVNKEHEVRLIETASRKPAKEETPIKCEDIFKPLPGQDQPIRTIMTTGVAGIGKTILTHKFTLDWAEGKANHDIDFTFPFTFRELNLLKGKEFSLVELLHYFFIETKQAGLCRYERFQVVFILDGLDECRLPLDFQNNRIWTDVTAPTSVDVLLTNLIRGDLLPSARIWITTRPAAANQIPAECVGMVTEVRGFADPQKDEYFMKKFSDKTLARKIISHVKKSRSLYIMCHIPVFCWISATVMEDLFTTSQRGEEMPNTVTQMYIHFLRVQSIQGDRKYHGRAETDPHWSSKSRKIIVSLGKLAFNQLEKGNLIFYQADLAECGIDIRAASVYSGVFTQIFKEECGLYQDKVFCFVHLSIQEFLAALYVFRSFIKTGVNLLSQQQPRPKRSILVRKKPNVSLLYQSAVDKALQSENGHLDLFLRFLLGLSLETNQILLRGLLGQTGSSSLTNQETVSYIKEKISGDLSPERSINLFHCLNELNDRSLVKKIQRYLTSGSLSTASLSPAQWSALVFILLTSEEQLDVFDLKKYSASEEGLLRLLPVVKASKTSLLNGCHLSERCCEALASVLSANSSSLRELDLSTNDLQDSGVKLLSAGLGSPHCRLETLRLNVCHLSERCCEALASVLSSNSSSLRELDLSTNDLQDSGVKLLSAGLGSPHCRLETLRLNDCHLSEFCCEALASVLSSNSSSLRELDLSTNDLQDSGVKLLSAGLGSPHCRLETLRLNGCNLSERCCEALASVLSSNSSSLRELDLSTNDLQDSGVKLLSAGLGSPHCRLETLRLNGCHLSERCCEALASVLSSNSSSLRELDLSTNDLQDSGVKLLSAGLGSPHCRLETLRLSGCIVTQEGCASLASALSSNPSHLRELDLSYNHPVGDSGVTLLSAGLEDPGWRLDTLRYGEDSSPLNACGLTLDPNTAYRRLSLSEDHREVKLVGEDQSYPDHPERFDYWSQVLCREGLTGRCYWEVERRGDVAIGVTYRGITRRGEGGDSRLGGNNKSWRLDCYDGGYTVWYNGRSTSITFPPPVSTRVGVYVDRPAGSLSFYRVSPGVGGSSHTLTHIHTFWTAFTQEDLLPGFRFWSGSSVSLCGLRQRRGVLPLKPLCLGNMAATAELREQQERADSPGPSCVSMKSDWSMDRPDAHFIMCINPGSCISRRVQQERADSPGPSCVSMKSDQSMGLPIKFKDGNQSIKKRVQQERADSPGPSYVSMKSDRSLTVMDRPPDFRDGRPSREERRVQQERADSPGPSYVSMKSDWSMGHPPGFKDGRPSSGTVAVECQCKFRSHLKEKFRRVFEGIAKAGQATDLNDFYTELFITERGSGDVNKEHEVRLIEAASRKPAKEETPIKCEDIFKPLPGQDQAIRTIMTTGVAGIGKTILTHKFTLDWAEGKANQDIQFTFPFTFRELNLLKGKEFSLVGLLHHFFIETKQAGICRYERFQVVFILDGLDECRLPLDFQKNRIWTDVTAPTSVDVLLTNLIRGDLLPSARIWITTRPAAANQIPAECVGMVTEVRGFADPQKEEYFMKKFSDKSLARKIFSHVKKSRSLHIMCHIPVFCWISATVMEDLFTTSQSGEEMPNTVTQMYIHFLRVQSIQADRKYHGRAETDPHWSSESKKIIVSLGKLAFNQLEKGNLIFYQADLAECGIDIRAASVYSGVFTQIFKEECGLYQDQVFCFVHLSIQEFLAALHVFLSFRNTGVNLLSEEQQTSRRDDLLLYQSAVDKALQSENGHLDLFLRFLLGLSLETNQTLLRGLLGQTGSSSLTNQETVSYIKKKISGDLSPERSINLFRCLNELNDRSLVEKIQQYLTSGSLSTTSLSPAQWSALVFILLTSEEELDMFDLKKYSASEKALLRLLPVFKDSKTYLLNGCHLSERCCEALASVLSSNSSSLRELDLSTNDLQDSGVKLLSAGLGSPHCRLETLRLNGCHLSERCCEALASVLSSNSSSLRELDLSTNDLQDSGVKLLSAGLGSPHCRLETLRLSGCMVTQEGCASLASALSSNPSHLRELDLSYNHPAGDSGVTLLSAGLEDPGWRLDTLRYGEDSSPLNACGLTLDPNTAHRRLSLSEDHRKVMEVEEDQSYPDHPERYDSQYQVLCREGLTGRCYWEVERRGWVGIGVTYRGITRRGGGHDSRLGGNNKSRSLYCHDDGYSARYNGSVTPIRLPPPVFTRVGVYLDRPAGSLSFYGVSPGVGGSSDTLTHIHTFWTTFTQEDLLPGFRFWSEQQERADSPGPSCVSMKSDWSMDDPPLFKDGRPSREERGVQQERADSPGPSCVSMKSDWSMDRPVNFKDGPWSTEEKPAGRESRTDASDVLSEFRVKFSLMFVLLQRAEKDAHAFLDKELKKLWRGLFPDYPQCSESKREEEEDAKKEEQRRRAIEGVVDITKLCLMEMNQEELADTLSHLIQKFRRVFEGIAKAGQPTDLNDFYTELFITERGSGDVNKEHEVRLIETASRKPAKEETPIKCEDIFKPLPGQDQPIRTIMTTGVAGIGKTVLTHKFTLDWAEGKANHDIHFTFPFTFRELNLLKGKEFSLVELLHYFFVETKQAGICRYERFHVVFILDGLDECRLPLDFQNNRIWTDVTAPTSVDVLLTNLIRGDLLPSARIWITTRPAAANQIPAECVGMVTEVRGFADPQKEEYFMKKFNDKTLARKIIYHVKKSRSLYIMCHIPVFCWISATVMEDLFTTSQFLAALYVFQSFINTGVNLLSQKQPTSRRDDLFLYLSAVDKALQCENGHLDLFLRFLLGLSLETNQILLRGLLGQTGSSSLTNQETVSYINDKIRGDLFPERSINLFHCLNELNDRSLVKKIQRYLTSGGLSTASLSPAQWSALVFILLTSEEELDVFYLKKYSASEEALLRLLPVVKASKTSLLNDCHLSEFCCEALASVLSSNSSSLRELDLSTNDLQDSGVKLLSAGLGSPHCRLETLRSVGLNVQTVPPQGSSSEDI</sequence>
<evidence type="ECO:0000313" key="11">
    <source>
        <dbReference type="Proteomes" id="UP001174136"/>
    </source>
</evidence>
<dbReference type="Pfam" id="PF05729">
    <property type="entry name" value="NACHT"/>
    <property type="match status" value="3"/>
</dbReference>
<dbReference type="PROSITE" id="PS50837">
    <property type="entry name" value="NACHT"/>
    <property type="match status" value="3"/>
</dbReference>
<feature type="compositionally biased region" description="Basic and acidic residues" evidence="7">
    <location>
        <begin position="2648"/>
        <end position="2660"/>
    </location>
</feature>
<feature type="domain" description="B30.2/SPRY" evidence="8">
    <location>
        <begin position="2385"/>
        <end position="2588"/>
    </location>
</feature>
<feature type="compositionally biased region" description="Basic and acidic residues" evidence="7">
    <location>
        <begin position="1572"/>
        <end position="1594"/>
    </location>
</feature>
<dbReference type="InterPro" id="IPR006553">
    <property type="entry name" value="Leu-rich_rpt_Cys-con_subtyp"/>
</dbReference>
<dbReference type="FunFam" id="3.80.10.10:FF:000492">
    <property type="entry name" value="Si:dkey-16p6.1"/>
    <property type="match status" value="1"/>
</dbReference>
<evidence type="ECO:0000256" key="7">
    <source>
        <dbReference type="SAM" id="MobiDB-lite"/>
    </source>
</evidence>
<dbReference type="Gene3D" id="3.80.10.10">
    <property type="entry name" value="Ribonuclease Inhibitor"/>
    <property type="match status" value="6"/>
</dbReference>
<evidence type="ECO:0000256" key="1">
    <source>
        <dbReference type="ARBA" id="ARBA00004496"/>
    </source>
</evidence>
<evidence type="ECO:0000256" key="5">
    <source>
        <dbReference type="ARBA" id="ARBA00022741"/>
    </source>
</evidence>
<dbReference type="SUPFAM" id="SSF49899">
    <property type="entry name" value="Concanavalin A-like lectins/glucanases"/>
    <property type="match status" value="2"/>
</dbReference>
<dbReference type="GO" id="GO:0005524">
    <property type="term" value="F:ATP binding"/>
    <property type="evidence" value="ECO:0007669"/>
    <property type="project" value="UniProtKB-KW"/>
</dbReference>
<feature type="domain" description="NACHT" evidence="9">
    <location>
        <begin position="390"/>
        <end position="524"/>
    </location>
</feature>
<feature type="region of interest" description="Disordered" evidence="7">
    <location>
        <begin position="150"/>
        <end position="195"/>
    </location>
</feature>
<dbReference type="InterPro" id="IPR006574">
    <property type="entry name" value="PRY"/>
</dbReference>
<evidence type="ECO:0000256" key="6">
    <source>
        <dbReference type="ARBA" id="ARBA00022840"/>
    </source>
</evidence>
<evidence type="ECO:0000256" key="4">
    <source>
        <dbReference type="ARBA" id="ARBA00022737"/>
    </source>
</evidence>
<dbReference type="InterPro" id="IPR013320">
    <property type="entry name" value="ConA-like_dom_sf"/>
</dbReference>
<dbReference type="InterPro" id="IPR041267">
    <property type="entry name" value="NLRP_HD2"/>
</dbReference>
<dbReference type="InterPro" id="IPR043136">
    <property type="entry name" value="B30.2/SPRY_sf"/>
</dbReference>
<dbReference type="FunFam" id="3.40.50.300:FF:001524">
    <property type="entry name" value="Si:dkey-126g1.7"/>
    <property type="match status" value="3"/>
</dbReference>
<keyword evidence="6" id="KW-0067">ATP-binding</keyword>
<feature type="domain" description="NACHT" evidence="9">
    <location>
        <begin position="1714"/>
        <end position="1848"/>
    </location>
</feature>
<dbReference type="SMART" id="SM00589">
    <property type="entry name" value="PRY"/>
    <property type="match status" value="2"/>
</dbReference>